<evidence type="ECO:0000313" key="4">
    <source>
        <dbReference type="Proteomes" id="UP000023351"/>
    </source>
</evidence>
<dbReference type="SUPFAM" id="SSF53474">
    <property type="entry name" value="alpha/beta-Hydrolases"/>
    <property type="match status" value="1"/>
</dbReference>
<sequence>MTRLLVAVSVVLAAAVSCSPTKAADPTIVTTRAGAVRGHIDDQVRVFAAIPYAAPPVARDASPNRAPSRRGRTRVTRRVPVSNVRNRGKKATCRRARTVCCSR</sequence>
<feature type="signal peptide" evidence="2">
    <location>
        <begin position="1"/>
        <end position="23"/>
    </location>
</feature>
<proteinExistence type="predicted"/>
<feature type="chain" id="PRO_5004984520" evidence="2">
    <location>
        <begin position="24"/>
        <end position="103"/>
    </location>
</feature>
<feature type="compositionally biased region" description="Basic residues" evidence="1">
    <location>
        <begin position="67"/>
        <end position="77"/>
    </location>
</feature>
<name>X8DF06_9MYCO</name>
<evidence type="ECO:0000313" key="3">
    <source>
        <dbReference type="EMBL" id="EUA66666.1"/>
    </source>
</evidence>
<reference evidence="3 4" key="1">
    <citation type="submission" date="2013-12" db="EMBL/GenBank/DDBJ databases">
        <authorList>
            <person name="Zelazny A."/>
            <person name="Olivier K."/>
            <person name="Holland S."/>
            <person name="Lenaerts A."/>
            <person name="Ordway D."/>
            <person name="DeGroote M.A."/>
            <person name="Parker T."/>
            <person name="Sizemore C."/>
            <person name="Tallon L.J."/>
            <person name="Sadzewicz L.K."/>
            <person name="Sengamalay N."/>
            <person name="Fraser C.M."/>
            <person name="Hine E."/>
            <person name="Shefchek K.A."/>
            <person name="Das S.P."/>
            <person name="Tettelin H."/>
        </authorList>
    </citation>
    <scope>NUCLEOTIDE SEQUENCE [LARGE SCALE GENOMIC DNA]</scope>
    <source>
        <strain evidence="3 4">1513</strain>
    </source>
</reference>
<dbReference type="ESTHER" id="mycab-b1mgd3">
    <property type="family name" value="Carb_B_Bacteria"/>
</dbReference>
<dbReference type="InterPro" id="IPR029058">
    <property type="entry name" value="AB_hydrolase_fold"/>
</dbReference>
<protein>
    <submittedName>
        <fullName evidence="3">Carboxylesterase family protein</fullName>
    </submittedName>
</protein>
<gene>
    <name evidence="3" type="ORF">I540_4489</name>
</gene>
<organism evidence="3 4">
    <name type="scientific">Mycobacteroides abscessus subsp. bolletii 1513</name>
    <dbReference type="NCBI Taxonomy" id="1299321"/>
    <lineage>
        <taxon>Bacteria</taxon>
        <taxon>Bacillati</taxon>
        <taxon>Actinomycetota</taxon>
        <taxon>Actinomycetes</taxon>
        <taxon>Mycobacteriales</taxon>
        <taxon>Mycobacteriaceae</taxon>
        <taxon>Mycobacteroides</taxon>
        <taxon>Mycobacteroides abscessus</taxon>
    </lineage>
</organism>
<feature type="region of interest" description="Disordered" evidence="1">
    <location>
        <begin position="57"/>
        <end position="88"/>
    </location>
</feature>
<dbReference type="EMBL" id="JAOJ01000003">
    <property type="protein sequence ID" value="EUA66666.1"/>
    <property type="molecule type" value="Genomic_DNA"/>
</dbReference>
<evidence type="ECO:0000256" key="2">
    <source>
        <dbReference type="SAM" id="SignalP"/>
    </source>
</evidence>
<evidence type="ECO:0000256" key="1">
    <source>
        <dbReference type="SAM" id="MobiDB-lite"/>
    </source>
</evidence>
<comment type="caution">
    <text evidence="3">The sequence shown here is derived from an EMBL/GenBank/DDBJ whole genome shotgun (WGS) entry which is preliminary data.</text>
</comment>
<dbReference type="Gene3D" id="3.40.50.1820">
    <property type="entry name" value="alpha/beta hydrolase"/>
    <property type="match status" value="1"/>
</dbReference>
<keyword evidence="2" id="KW-0732">Signal</keyword>
<dbReference type="PROSITE" id="PS51257">
    <property type="entry name" value="PROKAR_LIPOPROTEIN"/>
    <property type="match status" value="1"/>
</dbReference>
<dbReference type="Proteomes" id="UP000023351">
    <property type="component" value="Unassembled WGS sequence"/>
</dbReference>
<dbReference type="AlphaFoldDB" id="X8DF06"/>
<accession>X8DF06</accession>